<keyword evidence="7" id="KW-1185">Reference proteome</keyword>
<dbReference type="InterPro" id="IPR019109">
    <property type="entry name" value="MamF_MmsF"/>
</dbReference>
<keyword evidence="3 5" id="KW-1133">Transmembrane helix</keyword>
<organism evidence="6 7">
    <name type="scientific">Levilinea saccharolytica</name>
    <dbReference type="NCBI Taxonomy" id="229921"/>
    <lineage>
        <taxon>Bacteria</taxon>
        <taxon>Bacillati</taxon>
        <taxon>Chloroflexota</taxon>
        <taxon>Anaerolineae</taxon>
        <taxon>Anaerolineales</taxon>
        <taxon>Anaerolineaceae</taxon>
        <taxon>Levilinea</taxon>
    </lineage>
</organism>
<name>A0A0N8GPU2_9CHLR</name>
<dbReference type="STRING" id="229921.ADN01_09780"/>
<proteinExistence type="predicted"/>
<evidence type="ECO:0000256" key="5">
    <source>
        <dbReference type="SAM" id="Phobius"/>
    </source>
</evidence>
<evidence type="ECO:0008006" key="8">
    <source>
        <dbReference type="Google" id="ProtNLM"/>
    </source>
</evidence>
<feature type="transmembrane region" description="Helical" evidence="5">
    <location>
        <begin position="90"/>
        <end position="117"/>
    </location>
</feature>
<keyword evidence="4 5" id="KW-0472">Membrane</keyword>
<comment type="subcellular location">
    <subcellularLocation>
        <location evidence="1">Membrane</location>
        <topology evidence="1">Multi-pass membrane protein</topology>
    </subcellularLocation>
</comment>
<dbReference type="Proteomes" id="UP000050501">
    <property type="component" value="Unassembled WGS sequence"/>
</dbReference>
<evidence type="ECO:0000256" key="1">
    <source>
        <dbReference type="ARBA" id="ARBA00004141"/>
    </source>
</evidence>
<evidence type="ECO:0000313" key="6">
    <source>
        <dbReference type="EMBL" id="KPL81850.1"/>
    </source>
</evidence>
<feature type="transmembrane region" description="Helical" evidence="5">
    <location>
        <begin position="20"/>
        <end position="49"/>
    </location>
</feature>
<evidence type="ECO:0000256" key="3">
    <source>
        <dbReference type="ARBA" id="ARBA00022989"/>
    </source>
</evidence>
<gene>
    <name evidence="6" type="ORF">ADN01_09780</name>
</gene>
<dbReference type="Pfam" id="PF09685">
    <property type="entry name" value="MamF_MmsF"/>
    <property type="match status" value="1"/>
</dbReference>
<comment type="caution">
    <text evidence="6">The sequence shown here is derived from an EMBL/GenBank/DDBJ whole genome shotgun (WGS) entry which is preliminary data.</text>
</comment>
<evidence type="ECO:0000256" key="4">
    <source>
        <dbReference type="ARBA" id="ARBA00023136"/>
    </source>
</evidence>
<evidence type="ECO:0000313" key="7">
    <source>
        <dbReference type="Proteomes" id="UP000050501"/>
    </source>
</evidence>
<keyword evidence="2 5" id="KW-0812">Transmembrane</keyword>
<sequence>MTVSPNPAPAPLSPSEERTWAMLSHLSVLANLFTGFLGPVAALIIYLVYKDRSRYVAYQSLQSLIMQGVLWIGGGILTGITWTITGVLSAVLVGICLIPIAIVISLLPLVAIIYGIVGAVKCNNGEDFQYWQIGQWVRSTYTG</sequence>
<dbReference type="RefSeq" id="WP_062418094.1">
    <property type="nucleotide sequence ID" value="NZ_DF967974.1"/>
</dbReference>
<protein>
    <recommendedName>
        <fullName evidence="8">DUF4870 domain-containing protein</fullName>
    </recommendedName>
</protein>
<feature type="transmembrane region" description="Helical" evidence="5">
    <location>
        <begin position="61"/>
        <end position="84"/>
    </location>
</feature>
<accession>A0A0N8GPU2</accession>
<dbReference type="AlphaFoldDB" id="A0A0N8GPU2"/>
<reference evidence="6 7" key="1">
    <citation type="submission" date="2015-07" db="EMBL/GenBank/DDBJ databases">
        <title>Genome sequence of Levilinea saccharolytica DSM 16555.</title>
        <authorList>
            <person name="Hemp J."/>
            <person name="Ward L.M."/>
            <person name="Pace L.A."/>
            <person name="Fischer W.W."/>
        </authorList>
    </citation>
    <scope>NUCLEOTIDE SEQUENCE [LARGE SCALE GENOMIC DNA]</scope>
    <source>
        <strain evidence="6 7">KIBI-1</strain>
    </source>
</reference>
<evidence type="ECO:0000256" key="2">
    <source>
        <dbReference type="ARBA" id="ARBA00022692"/>
    </source>
</evidence>
<dbReference type="EMBL" id="LGCM01000035">
    <property type="protein sequence ID" value="KPL81850.1"/>
    <property type="molecule type" value="Genomic_DNA"/>
</dbReference>